<proteinExistence type="predicted"/>
<sequence length="124" mass="13804">MSDEKKNQPESTPSKPGAGTESIRKQVARAMAPLFPMGQIVATRGFLALCEEHQANMREAGIEFLLDHSLGKWGELCDDDIYANQEALRNGGRVLSKYRFHGTPLYVITEADRTATTILLCDEY</sequence>
<name>A4JFH3_BURVG</name>
<dbReference type="Proteomes" id="UP000002287">
    <property type="component" value="Chromosome 1"/>
</dbReference>
<dbReference type="KEGG" id="bvi:Bcep1808_2024"/>
<evidence type="ECO:0000313" key="2">
    <source>
        <dbReference type="EMBL" id="ABO55026.1"/>
    </source>
</evidence>
<feature type="region of interest" description="Disordered" evidence="1">
    <location>
        <begin position="1"/>
        <end position="23"/>
    </location>
</feature>
<accession>A4JFH3</accession>
<evidence type="ECO:0008006" key="4">
    <source>
        <dbReference type="Google" id="ProtNLM"/>
    </source>
</evidence>
<protein>
    <recommendedName>
        <fullName evidence="4">Type I restriction endonuclease subunit M</fullName>
    </recommendedName>
</protein>
<dbReference type="AlphaFoldDB" id="A4JFH3"/>
<dbReference type="EMBL" id="CP000614">
    <property type="protein sequence ID" value="ABO55026.1"/>
    <property type="molecule type" value="Genomic_DNA"/>
</dbReference>
<gene>
    <name evidence="2" type="ordered locus">Bcep1808_2024</name>
</gene>
<organism evidence="2 3">
    <name type="scientific">Burkholderia vietnamiensis (strain G4 / LMG 22486)</name>
    <name type="common">Burkholderia cepacia (strain R1808)</name>
    <dbReference type="NCBI Taxonomy" id="269482"/>
    <lineage>
        <taxon>Bacteria</taxon>
        <taxon>Pseudomonadati</taxon>
        <taxon>Pseudomonadota</taxon>
        <taxon>Betaproteobacteria</taxon>
        <taxon>Burkholderiales</taxon>
        <taxon>Burkholderiaceae</taxon>
        <taxon>Burkholderia</taxon>
        <taxon>Burkholderia cepacia complex</taxon>
    </lineage>
</organism>
<reference evidence="3" key="1">
    <citation type="submission" date="2007-03" db="EMBL/GenBank/DDBJ databases">
        <title>Complete sequence of chromosome 1 of Burkholderia vietnamiensis G4.</title>
        <authorList>
            <consortium name="US DOE Joint Genome Institute"/>
            <person name="Copeland A."/>
            <person name="Lucas S."/>
            <person name="Lapidus A."/>
            <person name="Barry K."/>
            <person name="Detter J.C."/>
            <person name="Glavina del Rio T."/>
            <person name="Hammon N."/>
            <person name="Israni S."/>
            <person name="Dalin E."/>
            <person name="Tice H."/>
            <person name="Pitluck S."/>
            <person name="Chain P."/>
            <person name="Malfatti S."/>
            <person name="Shin M."/>
            <person name="Vergez L."/>
            <person name="Schmutz J."/>
            <person name="Larimer F."/>
            <person name="Land M."/>
            <person name="Hauser L."/>
            <person name="Kyrpides N."/>
            <person name="Tiedje J."/>
            <person name="Richardson P."/>
        </authorList>
    </citation>
    <scope>NUCLEOTIDE SEQUENCE [LARGE SCALE GENOMIC DNA]</scope>
    <source>
        <strain evidence="3">G4 / LMG 22486</strain>
    </source>
</reference>
<evidence type="ECO:0000313" key="3">
    <source>
        <dbReference type="Proteomes" id="UP000002287"/>
    </source>
</evidence>
<dbReference type="HOGENOM" id="CLU_162353_1_0_4"/>
<evidence type="ECO:0000256" key="1">
    <source>
        <dbReference type="SAM" id="MobiDB-lite"/>
    </source>
</evidence>
<dbReference type="eggNOG" id="ENOG5032YPG">
    <property type="taxonomic scope" value="Bacteria"/>
</dbReference>